<dbReference type="AlphaFoldDB" id="A0A1H9XBI4"/>
<dbReference type="EMBL" id="FOFV01000031">
    <property type="protein sequence ID" value="SES43484.1"/>
    <property type="molecule type" value="Genomic_DNA"/>
</dbReference>
<proteinExistence type="predicted"/>
<sequence length="84" mass="9375">MQVWAFGSALRSDRPNDLDVLIIYQDRAGVDELRSAAWWEISFPPLDIIAMTEDEERHYGFITGTNAVRLHPTGANPSAGSTRT</sequence>
<organism evidence="1 2">
    <name type="scientific">Lentzea albida</name>
    <dbReference type="NCBI Taxonomy" id="65499"/>
    <lineage>
        <taxon>Bacteria</taxon>
        <taxon>Bacillati</taxon>
        <taxon>Actinomycetota</taxon>
        <taxon>Actinomycetes</taxon>
        <taxon>Pseudonocardiales</taxon>
        <taxon>Pseudonocardiaceae</taxon>
        <taxon>Lentzea</taxon>
    </lineage>
</organism>
<accession>A0A1H9XBI4</accession>
<name>A0A1H9XBI4_9PSEU</name>
<evidence type="ECO:0000313" key="2">
    <source>
        <dbReference type="Proteomes" id="UP000199503"/>
    </source>
</evidence>
<dbReference type="STRING" id="65499.SAMN04488000_13160"/>
<evidence type="ECO:0000313" key="1">
    <source>
        <dbReference type="EMBL" id="SES43484.1"/>
    </source>
</evidence>
<keyword evidence="2" id="KW-1185">Reference proteome</keyword>
<protein>
    <recommendedName>
        <fullName evidence="3">Nucleotidyltransferase domain-containing protein</fullName>
    </recommendedName>
</protein>
<reference evidence="2" key="1">
    <citation type="submission" date="2016-10" db="EMBL/GenBank/DDBJ databases">
        <authorList>
            <person name="Varghese N."/>
            <person name="Submissions S."/>
        </authorList>
    </citation>
    <scope>NUCLEOTIDE SEQUENCE [LARGE SCALE GENOMIC DNA]</scope>
    <source>
        <strain evidence="2">DSM 44437</strain>
    </source>
</reference>
<dbReference type="Proteomes" id="UP000199503">
    <property type="component" value="Unassembled WGS sequence"/>
</dbReference>
<evidence type="ECO:0008006" key="3">
    <source>
        <dbReference type="Google" id="ProtNLM"/>
    </source>
</evidence>
<gene>
    <name evidence="1" type="ORF">SAMN04488000_13160</name>
</gene>